<reference evidence="1 2" key="1">
    <citation type="submission" date="2021-06" db="EMBL/GenBank/DDBJ databases">
        <authorList>
            <person name="Kallberg Y."/>
            <person name="Tangrot J."/>
            <person name="Rosling A."/>
        </authorList>
    </citation>
    <scope>NUCLEOTIDE SEQUENCE [LARGE SCALE GENOMIC DNA]</scope>
    <source>
        <strain evidence="1 2">120-4 pot B 10/14</strain>
    </source>
</reference>
<comment type="caution">
    <text evidence="1">The sequence shown here is derived from an EMBL/GenBank/DDBJ whole genome shotgun (WGS) entry which is preliminary data.</text>
</comment>
<feature type="non-terminal residue" evidence="1">
    <location>
        <position position="1"/>
    </location>
</feature>
<organism evidence="1 2">
    <name type="scientific">Gigaspora margarita</name>
    <dbReference type="NCBI Taxonomy" id="4874"/>
    <lineage>
        <taxon>Eukaryota</taxon>
        <taxon>Fungi</taxon>
        <taxon>Fungi incertae sedis</taxon>
        <taxon>Mucoromycota</taxon>
        <taxon>Glomeromycotina</taxon>
        <taxon>Glomeromycetes</taxon>
        <taxon>Diversisporales</taxon>
        <taxon>Gigasporaceae</taxon>
        <taxon>Gigaspora</taxon>
    </lineage>
</organism>
<evidence type="ECO:0000313" key="1">
    <source>
        <dbReference type="EMBL" id="CAG8732901.1"/>
    </source>
</evidence>
<evidence type="ECO:0000313" key="2">
    <source>
        <dbReference type="Proteomes" id="UP000789901"/>
    </source>
</evidence>
<keyword evidence="2" id="KW-1185">Reference proteome</keyword>
<name>A0ABN7V5A3_GIGMA</name>
<protein>
    <submittedName>
        <fullName evidence="1">31111_t:CDS:1</fullName>
    </submittedName>
</protein>
<dbReference type="Proteomes" id="UP000789901">
    <property type="component" value="Unassembled WGS sequence"/>
</dbReference>
<proteinExistence type="predicted"/>
<dbReference type="InterPro" id="IPR052709">
    <property type="entry name" value="Transposase-MT_Hybrid"/>
</dbReference>
<gene>
    <name evidence="1" type="ORF">GMARGA_LOCUS14565</name>
</gene>
<dbReference type="Pfam" id="PF01359">
    <property type="entry name" value="Transposase_1"/>
    <property type="match status" value="1"/>
</dbReference>
<dbReference type="InterPro" id="IPR001888">
    <property type="entry name" value="Transposase_1"/>
</dbReference>
<dbReference type="EMBL" id="CAJVQB010009712">
    <property type="protein sequence ID" value="CAG8732901.1"/>
    <property type="molecule type" value="Genomic_DNA"/>
</dbReference>
<dbReference type="PANTHER" id="PTHR46060:SF1">
    <property type="entry name" value="MARINER MOS1 TRANSPOSASE-LIKE PROTEIN"/>
    <property type="match status" value="1"/>
</dbReference>
<dbReference type="PANTHER" id="PTHR46060">
    <property type="entry name" value="MARINER MOS1 TRANSPOSASE-LIKE PROTEIN"/>
    <property type="match status" value="1"/>
</dbReference>
<dbReference type="Gene3D" id="3.30.420.10">
    <property type="entry name" value="Ribonuclease H-like superfamily/Ribonuclease H"/>
    <property type="match status" value="1"/>
</dbReference>
<accession>A0ABN7V5A3</accession>
<dbReference type="InterPro" id="IPR036397">
    <property type="entry name" value="RNaseH_sf"/>
</dbReference>
<sequence length="391" mass="44714">TGKLSVEDAPRSGRPRETVTSLNVATIKNLISEDPILQLKVSVSCLEALMLFYIRKSVLAKYAQNGYHTPSPKKTRKKEPSFRNKENKVWLNQGENRPQIVRTFRFSRKRMFCIFFSADGIVASIVVKQEQTVNGWYYGDVIPEVFKNFKEISSRSTVRDIMLHHDNAAPHKAIEVTEYLQLGGLRFEMIQERARAVKLIADNILKEKYLNCFQKESAHICTNSAEFAQKKKAEAEKAELSLQNFCDKTQESIVQWFENVKTNCSVSEMDEIDDYYIDPMLFIIEWNDNGLGQRNINKNNIITAIRSFGGVRPISDLLPNLGGGVITGNPSDSMFCVFDAPPIENQQIIQGIIVHLTRTYYQANQPLLGRVFDIEATVKGKFKIREHYQIF</sequence>